<dbReference type="InterPro" id="IPR050131">
    <property type="entry name" value="Peptidase_S8_subtilisin-like"/>
</dbReference>
<gene>
    <name evidence="8" type="ORF">CA267_009825</name>
</gene>
<dbReference type="InterPro" id="IPR036852">
    <property type="entry name" value="Peptidase_S8/S53_dom_sf"/>
</dbReference>
<keyword evidence="4 5" id="KW-0720">Serine protease</keyword>
<reference evidence="8 9" key="2">
    <citation type="submission" date="2020-04" db="EMBL/GenBank/DDBJ databases">
        <title>Complete genome sequence of Alteromonas pelagimontana 5.12T.</title>
        <authorList>
            <person name="Sinha R.K."/>
            <person name="Krishnan K.P."/>
            <person name="Kurian J.P."/>
        </authorList>
    </citation>
    <scope>NUCLEOTIDE SEQUENCE [LARGE SCALE GENOMIC DNA]</scope>
    <source>
        <strain evidence="8 9">5.12</strain>
    </source>
</reference>
<keyword evidence="9" id="KW-1185">Reference proteome</keyword>
<dbReference type="PROSITE" id="PS51892">
    <property type="entry name" value="SUBTILASE"/>
    <property type="match status" value="1"/>
</dbReference>
<evidence type="ECO:0000256" key="2">
    <source>
        <dbReference type="ARBA" id="ARBA00022670"/>
    </source>
</evidence>
<name>A0A6M4MCZ1_9ALTE</name>
<dbReference type="GO" id="GO:0006508">
    <property type="term" value="P:proteolysis"/>
    <property type="evidence" value="ECO:0007669"/>
    <property type="project" value="UniProtKB-KW"/>
</dbReference>
<evidence type="ECO:0000259" key="7">
    <source>
        <dbReference type="Pfam" id="PF00082"/>
    </source>
</evidence>
<feature type="chain" id="PRO_5028896684" evidence="6">
    <location>
        <begin position="25"/>
        <end position="591"/>
    </location>
</feature>
<dbReference type="RefSeq" id="WP_075607651.1">
    <property type="nucleotide sequence ID" value="NZ_CP052766.1"/>
</dbReference>
<feature type="active site" description="Charge relay system" evidence="5">
    <location>
        <position position="404"/>
    </location>
</feature>
<keyword evidence="2 5" id="KW-0645">Protease</keyword>
<comment type="similarity">
    <text evidence="1 5">Belongs to the peptidase S8 family.</text>
</comment>
<organism evidence="8 9">
    <name type="scientific">Alteromonas pelagimontana</name>
    <dbReference type="NCBI Taxonomy" id="1858656"/>
    <lineage>
        <taxon>Bacteria</taxon>
        <taxon>Pseudomonadati</taxon>
        <taxon>Pseudomonadota</taxon>
        <taxon>Gammaproteobacteria</taxon>
        <taxon>Alteromonadales</taxon>
        <taxon>Alteromonadaceae</taxon>
        <taxon>Alteromonas/Salinimonas group</taxon>
        <taxon>Alteromonas</taxon>
    </lineage>
</organism>
<feature type="domain" description="Peptidase S8/S53" evidence="7">
    <location>
        <begin position="231"/>
        <end position="437"/>
    </location>
</feature>
<dbReference type="SUPFAM" id="SSF52743">
    <property type="entry name" value="Subtilisin-like"/>
    <property type="match status" value="1"/>
</dbReference>
<evidence type="ECO:0000256" key="6">
    <source>
        <dbReference type="SAM" id="SignalP"/>
    </source>
</evidence>
<proteinExistence type="inferred from homology"/>
<dbReference type="GO" id="GO:0005615">
    <property type="term" value="C:extracellular space"/>
    <property type="evidence" value="ECO:0007669"/>
    <property type="project" value="TreeGrafter"/>
</dbReference>
<dbReference type="Pfam" id="PF00082">
    <property type="entry name" value="Peptidase_S8"/>
    <property type="match status" value="1"/>
</dbReference>
<evidence type="ECO:0000256" key="3">
    <source>
        <dbReference type="ARBA" id="ARBA00022801"/>
    </source>
</evidence>
<dbReference type="Proteomes" id="UP000219285">
    <property type="component" value="Chromosome"/>
</dbReference>
<dbReference type="KEGG" id="apel:CA267_009825"/>
<dbReference type="PROSITE" id="PS00138">
    <property type="entry name" value="SUBTILASE_SER"/>
    <property type="match status" value="1"/>
</dbReference>
<accession>A0A6M4MCZ1</accession>
<sequence>MKMKSVLTSVFVSVISAVTFSVDAGEEVRLVITPKANTVKSEVATQKATPSMSGCVPTPDGKSSWCIGNYTIDSNTKKSVANDVVTAKSVHRSSGMEIITLDGLGYDAREVAKALTEDGHFGLVEADLEIHQKGTPAVNDNDFIRQEFYLGSSNESKLGMNVIEAWEGSNYFNDGEKVDVWIMDSSFFDNKDVIFTGGASFSTTALEKDGDRQEPHADFRPNPLSLEQGICNGHGVGVAGTVAAQMNNNMAGAGITNNVNLYAGRVMTCGIGFMSDAVNNIEYLLGKQFAGIEPYSGNPGVINLSIGALAEDGCPEYVQEPISRAISAGWVIVASSGNETMPATHSAPANCEGVISVGSVDKDGELEWFSNYGDGLDLVTAGDWIAAPCEEGDSQFACFWDGTSFSSPLVAGLATAIKSMTGASPELIKQALKATARGEVLGSSCDGSRCGTGVPDVMAAIAFADAVMKGEMNTISFALSDTDTCEQSWFIDNFGASIPICQLYKATFLGGADNNNGYYELVSVDSGTGWEDKSLQVVTTSEYGETYLLNVDIETKDYGVRLCDTAGCSDQIVEMNIAGAREENRPESCKY</sequence>
<keyword evidence="3 5" id="KW-0378">Hydrolase</keyword>
<evidence type="ECO:0000256" key="5">
    <source>
        <dbReference type="PROSITE-ProRule" id="PRU01240"/>
    </source>
</evidence>
<evidence type="ECO:0000256" key="1">
    <source>
        <dbReference type="ARBA" id="ARBA00011073"/>
    </source>
</evidence>
<feature type="active site" description="Charge relay system" evidence="5">
    <location>
        <position position="234"/>
    </location>
</feature>
<feature type="active site" description="Charge relay system" evidence="5">
    <location>
        <position position="184"/>
    </location>
</feature>
<dbReference type="Gene3D" id="3.40.50.200">
    <property type="entry name" value="Peptidase S8/S53 domain"/>
    <property type="match status" value="1"/>
</dbReference>
<evidence type="ECO:0000313" key="8">
    <source>
        <dbReference type="EMBL" id="QJR81054.1"/>
    </source>
</evidence>
<evidence type="ECO:0000313" key="9">
    <source>
        <dbReference type="Proteomes" id="UP000219285"/>
    </source>
</evidence>
<dbReference type="InterPro" id="IPR015500">
    <property type="entry name" value="Peptidase_S8_subtilisin-rel"/>
</dbReference>
<dbReference type="OrthoDB" id="9790784at2"/>
<dbReference type="AlphaFoldDB" id="A0A6M4MCZ1"/>
<dbReference type="PRINTS" id="PR00723">
    <property type="entry name" value="SUBTILISIN"/>
</dbReference>
<evidence type="ECO:0000256" key="4">
    <source>
        <dbReference type="ARBA" id="ARBA00022825"/>
    </source>
</evidence>
<protein>
    <submittedName>
        <fullName evidence="8">S8 family serine peptidase</fullName>
    </submittedName>
</protein>
<dbReference type="InterPro" id="IPR023828">
    <property type="entry name" value="Peptidase_S8_Ser-AS"/>
</dbReference>
<dbReference type="PANTHER" id="PTHR43806">
    <property type="entry name" value="PEPTIDASE S8"/>
    <property type="match status" value="1"/>
</dbReference>
<dbReference type="EMBL" id="CP052766">
    <property type="protein sequence ID" value="QJR81054.1"/>
    <property type="molecule type" value="Genomic_DNA"/>
</dbReference>
<dbReference type="GO" id="GO:0004252">
    <property type="term" value="F:serine-type endopeptidase activity"/>
    <property type="evidence" value="ECO:0007669"/>
    <property type="project" value="UniProtKB-UniRule"/>
</dbReference>
<feature type="signal peptide" evidence="6">
    <location>
        <begin position="1"/>
        <end position="24"/>
    </location>
</feature>
<reference evidence="9" key="1">
    <citation type="submission" date="2014-12" db="EMBL/GenBank/DDBJ databases">
        <title>Complete genome sequence of a multi-drug resistant Klebsiella pneumoniae.</title>
        <authorList>
            <person name="Hua X."/>
            <person name="Chen Q."/>
            <person name="Li X."/>
            <person name="Feng Y."/>
            <person name="Ruan Z."/>
            <person name="Yu Y."/>
        </authorList>
    </citation>
    <scope>NUCLEOTIDE SEQUENCE [LARGE SCALE GENOMIC DNA]</scope>
    <source>
        <strain evidence="9">5.12</strain>
    </source>
</reference>
<dbReference type="InterPro" id="IPR000209">
    <property type="entry name" value="Peptidase_S8/S53_dom"/>
</dbReference>
<dbReference type="PANTHER" id="PTHR43806:SF11">
    <property type="entry name" value="CEREVISIN-RELATED"/>
    <property type="match status" value="1"/>
</dbReference>
<keyword evidence="6" id="KW-0732">Signal</keyword>